<keyword evidence="3" id="KW-0131">Cell cycle</keyword>
<dbReference type="GO" id="GO:0005737">
    <property type="term" value="C:cytoplasm"/>
    <property type="evidence" value="ECO:0007669"/>
    <property type="project" value="TreeGrafter"/>
</dbReference>
<dbReference type="Proteomes" id="UP000246352">
    <property type="component" value="Unassembled WGS sequence"/>
</dbReference>
<accession>A0A317PGY4</accession>
<dbReference type="AlphaFoldDB" id="A0A317PGY4"/>
<evidence type="ECO:0000313" key="3">
    <source>
        <dbReference type="EMBL" id="PWV98324.1"/>
    </source>
</evidence>
<keyword evidence="3" id="KW-0132">Cell division</keyword>
<reference evidence="3 4" key="1">
    <citation type="submission" date="2018-05" db="EMBL/GenBank/DDBJ databases">
        <title>Genomic Encyclopedia of Type Strains, Phase IV (KMG-IV): sequencing the most valuable type-strain genomes for metagenomic binning, comparative biology and taxonomic classification.</title>
        <authorList>
            <person name="Goeker M."/>
        </authorList>
    </citation>
    <scope>NUCLEOTIDE SEQUENCE [LARGE SCALE GENOMIC DNA]</scope>
    <source>
        <strain evidence="3 4">DSM 16791</strain>
    </source>
</reference>
<dbReference type="InterPro" id="IPR005654">
    <property type="entry name" value="ATPase_AFG1-like"/>
</dbReference>
<comment type="caution">
    <text evidence="3">The sequence shown here is derived from an EMBL/GenBank/DDBJ whole genome shotgun (WGS) entry which is preliminary data.</text>
</comment>
<dbReference type="Pfam" id="PF03969">
    <property type="entry name" value="AFG1_ATPase"/>
    <property type="match status" value="1"/>
</dbReference>
<name>A0A317PGY4_9HYPH</name>
<dbReference type="GO" id="GO:0005524">
    <property type="term" value="F:ATP binding"/>
    <property type="evidence" value="ECO:0007669"/>
    <property type="project" value="UniProtKB-KW"/>
</dbReference>
<dbReference type="PANTHER" id="PTHR12169:SF6">
    <property type="entry name" value="AFG1-LIKE ATPASE"/>
    <property type="match status" value="1"/>
</dbReference>
<dbReference type="GO" id="GO:0051301">
    <property type="term" value="P:cell division"/>
    <property type="evidence" value="ECO:0007669"/>
    <property type="project" value="UniProtKB-KW"/>
</dbReference>
<dbReference type="GO" id="GO:0016887">
    <property type="term" value="F:ATP hydrolysis activity"/>
    <property type="evidence" value="ECO:0007669"/>
    <property type="project" value="InterPro"/>
</dbReference>
<dbReference type="NCBIfam" id="NF040713">
    <property type="entry name" value="ZapE"/>
    <property type="match status" value="1"/>
</dbReference>
<proteinExistence type="predicted"/>
<keyword evidence="2" id="KW-0067">ATP-binding</keyword>
<dbReference type="RefSeq" id="WP_110033733.1">
    <property type="nucleotide sequence ID" value="NZ_QGTR01000005.1"/>
</dbReference>
<protein>
    <submittedName>
        <fullName evidence="3">Cell division protein ZapE</fullName>
    </submittedName>
</protein>
<dbReference type="InterPro" id="IPR027417">
    <property type="entry name" value="P-loop_NTPase"/>
</dbReference>
<dbReference type="EMBL" id="QGTR01000005">
    <property type="protein sequence ID" value="PWV98324.1"/>
    <property type="molecule type" value="Genomic_DNA"/>
</dbReference>
<sequence length="390" mass="43482">MPHTDLATVLATYRMQVSAGLIESDPAQIQLARKLDIVLAEVSNRRLASKSSALGWLFASRRTSKSAPRGLYIHGAVGRGKTMLMDMFFQKVPARRKRRAHFNDFMADVHDRIHAHRQKLARGETREADPVPPVAAALFAEAWVLCFDEFSVTDIADAMLLSRLFEQLFERGCVLVATSNVMPDNLYRDGLNRDLFKPFIKLLEANVDVLDLDSRTDYRLEKTRLMPVYHVLEPGEDNHVLDRAWSEATAGKSVAADTVTVKGRKVPVKRAGGGAARFSFADLCDTPLGAGDYMAISSRYHTIFVDRVPELDRSRRNAAKRFIALVDVLYDRKNRLFVSAETPPADIYRNDGQTEGFEFARTASRLAEMQTAEYLAASRAADAETGVASP</sequence>
<dbReference type="PANTHER" id="PTHR12169">
    <property type="entry name" value="ATPASE N2B"/>
    <property type="match status" value="1"/>
</dbReference>
<dbReference type="SUPFAM" id="SSF52540">
    <property type="entry name" value="P-loop containing nucleoside triphosphate hydrolases"/>
    <property type="match status" value="1"/>
</dbReference>
<keyword evidence="4" id="KW-1185">Reference proteome</keyword>
<keyword evidence="1" id="KW-0547">Nucleotide-binding</keyword>
<organism evidence="3 4">
    <name type="scientific">Hoeflea marina</name>
    <dbReference type="NCBI Taxonomy" id="274592"/>
    <lineage>
        <taxon>Bacteria</taxon>
        <taxon>Pseudomonadati</taxon>
        <taxon>Pseudomonadota</taxon>
        <taxon>Alphaproteobacteria</taxon>
        <taxon>Hyphomicrobiales</taxon>
        <taxon>Rhizobiaceae</taxon>
        <taxon>Hoeflea</taxon>
    </lineage>
</organism>
<evidence type="ECO:0000256" key="2">
    <source>
        <dbReference type="ARBA" id="ARBA00022840"/>
    </source>
</evidence>
<evidence type="ECO:0000313" key="4">
    <source>
        <dbReference type="Proteomes" id="UP000246352"/>
    </source>
</evidence>
<evidence type="ECO:0000256" key="1">
    <source>
        <dbReference type="ARBA" id="ARBA00022741"/>
    </source>
</evidence>
<dbReference type="OrthoDB" id="9774491at2"/>
<gene>
    <name evidence="3" type="ORF">DFR52_105307</name>
</gene>
<dbReference type="Gene3D" id="3.40.50.300">
    <property type="entry name" value="P-loop containing nucleotide triphosphate hydrolases"/>
    <property type="match status" value="1"/>
</dbReference>